<evidence type="ECO:0000313" key="3">
    <source>
        <dbReference type="Proteomes" id="UP000025947"/>
    </source>
</evidence>
<dbReference type="Proteomes" id="UP000025947">
    <property type="component" value="Unassembled WGS sequence"/>
</dbReference>
<dbReference type="RefSeq" id="WP_044483525.1">
    <property type="nucleotide sequence ID" value="NZ_KK328284.1"/>
</dbReference>
<organism evidence="2 3">
    <name type="scientific">Mycobacterium [tuberculosis] TKK-01-0051</name>
    <dbReference type="NCBI Taxonomy" id="1324261"/>
    <lineage>
        <taxon>Bacteria</taxon>
        <taxon>Bacillati</taxon>
        <taxon>Actinomycetota</taxon>
        <taxon>Actinomycetes</taxon>
        <taxon>Mycobacteriales</taxon>
        <taxon>Mycobacteriaceae</taxon>
        <taxon>Mycobacterium</taxon>
        <taxon>Mycobacterium avium complex (MAC)</taxon>
    </lineage>
</organism>
<evidence type="ECO:0008006" key="4">
    <source>
        <dbReference type="Google" id="ProtNLM"/>
    </source>
</evidence>
<dbReference type="Pfam" id="PF11259">
    <property type="entry name" value="DUF3060"/>
    <property type="match status" value="1"/>
</dbReference>
<keyword evidence="1" id="KW-1133">Transmembrane helix</keyword>
<dbReference type="EMBL" id="JLXW01000002">
    <property type="protein sequence ID" value="KBZ68269.1"/>
    <property type="molecule type" value="Genomic_DNA"/>
</dbReference>
<sequence>MTQTTQHPDQAHAEPARTPRRVPLTFLLAAVAAALALAGLVAVGLHTDLAGGNPSTTVPDSGTLQVSGTGMTKTIPCHAGYLSVSGQKNAITLTGHCTSVSVSGGGNRVAVDSADAVSASGTGNVLLYHWGSPKVDNVGTANVVRQG</sequence>
<protein>
    <recommendedName>
        <fullName evidence="4">DUF3060 domain-containing protein</fullName>
    </recommendedName>
</protein>
<proteinExistence type="predicted"/>
<reference evidence="2 3" key="1">
    <citation type="submission" date="2014-04" db="EMBL/GenBank/DDBJ databases">
        <title>The Genome Sequence of Mycobacterium tuberculosis TKK-01-0051.</title>
        <authorList>
            <consortium name="The Broad Institute Genomics Platform"/>
            <consortium name="The Broad Institute Genome Sequencing Center for Infectious Disease"/>
            <person name="Earl A.M."/>
            <person name="Cohen K."/>
            <person name="Pym A."/>
            <person name="Bishai W."/>
            <person name="Maharaj K."/>
            <person name="Desjardins C."/>
            <person name="Abeel T."/>
            <person name="Young S."/>
            <person name="Zeng Q."/>
            <person name="Gargeya S."/>
            <person name="Abouelleil A."/>
            <person name="Alvarado L."/>
            <person name="Chapman S.B."/>
            <person name="Gainer-Dewar J."/>
            <person name="Goldberg J."/>
            <person name="Griggs A."/>
            <person name="Gujja S."/>
            <person name="Hansen M."/>
            <person name="Howarth C."/>
            <person name="Imamovic A."/>
            <person name="Larimer J."/>
            <person name="Murphy C."/>
            <person name="Naylor J."/>
            <person name="Pearson M."/>
            <person name="Poon T.W."/>
            <person name="Priest M."/>
            <person name="Roberts A."/>
            <person name="Saif S."/>
            <person name="Shea T."/>
            <person name="Sykes S."/>
            <person name="Wortman J."/>
            <person name="Nusbaum C."/>
            <person name="Birren B."/>
        </authorList>
    </citation>
    <scope>NUCLEOTIDE SEQUENCE [LARGE SCALE GENOMIC DNA]</scope>
    <source>
        <strain evidence="2 3">TKK-01-0051</strain>
    </source>
</reference>
<gene>
    <name evidence="2" type="ORF">K875_00816</name>
</gene>
<accession>A0A051UGA7</accession>
<dbReference type="PATRIC" id="fig|1324261.3.peg.825"/>
<evidence type="ECO:0000313" key="2">
    <source>
        <dbReference type="EMBL" id="KBZ68269.1"/>
    </source>
</evidence>
<keyword evidence="1" id="KW-0472">Membrane</keyword>
<dbReference type="AlphaFoldDB" id="A0A051UGA7"/>
<keyword evidence="3" id="KW-1185">Reference proteome</keyword>
<comment type="caution">
    <text evidence="2">The sequence shown here is derived from an EMBL/GenBank/DDBJ whole genome shotgun (WGS) entry which is preliminary data.</text>
</comment>
<feature type="transmembrane region" description="Helical" evidence="1">
    <location>
        <begin position="24"/>
        <end position="45"/>
    </location>
</feature>
<dbReference type="InterPro" id="IPR021417">
    <property type="entry name" value="DUF3060"/>
</dbReference>
<name>A0A051UGA7_9MYCO</name>
<evidence type="ECO:0000256" key="1">
    <source>
        <dbReference type="SAM" id="Phobius"/>
    </source>
</evidence>
<keyword evidence="1" id="KW-0812">Transmembrane</keyword>
<dbReference type="HOGENOM" id="CLU_1617170_0_0_11"/>